<dbReference type="EMBL" id="KQ964251">
    <property type="protein sequence ID" value="KXJ91069.1"/>
    <property type="molecule type" value="Genomic_DNA"/>
</dbReference>
<dbReference type="InParanoid" id="A0A136J1V7"/>
<feature type="compositionally biased region" description="Low complexity" evidence="2">
    <location>
        <begin position="224"/>
        <end position="235"/>
    </location>
</feature>
<organism evidence="5 6">
    <name type="scientific">Microdochium bolleyi</name>
    <dbReference type="NCBI Taxonomy" id="196109"/>
    <lineage>
        <taxon>Eukaryota</taxon>
        <taxon>Fungi</taxon>
        <taxon>Dikarya</taxon>
        <taxon>Ascomycota</taxon>
        <taxon>Pezizomycotina</taxon>
        <taxon>Sordariomycetes</taxon>
        <taxon>Xylariomycetidae</taxon>
        <taxon>Xylariales</taxon>
        <taxon>Microdochiaceae</taxon>
        <taxon>Microdochium</taxon>
    </lineage>
</organism>
<evidence type="ECO:0000256" key="1">
    <source>
        <dbReference type="ARBA" id="ARBA00022801"/>
    </source>
</evidence>
<dbReference type="InterPro" id="IPR050287">
    <property type="entry name" value="MTA/SAH_deaminase"/>
</dbReference>
<gene>
    <name evidence="5" type="ORF">Micbo1qcDRAFT_234298</name>
</gene>
<dbReference type="Gene3D" id="2.30.40.10">
    <property type="entry name" value="Urease, subunit C, domain 1"/>
    <property type="match status" value="1"/>
</dbReference>
<evidence type="ECO:0000256" key="2">
    <source>
        <dbReference type="SAM" id="MobiDB-lite"/>
    </source>
</evidence>
<protein>
    <recommendedName>
        <fullName evidence="4">Amidohydrolase-related domain-containing protein</fullName>
    </recommendedName>
</protein>
<dbReference type="GO" id="GO:0016810">
    <property type="term" value="F:hydrolase activity, acting on carbon-nitrogen (but not peptide) bonds"/>
    <property type="evidence" value="ECO:0007669"/>
    <property type="project" value="InterPro"/>
</dbReference>
<dbReference type="OrthoDB" id="194468at2759"/>
<proteinExistence type="predicted"/>
<sequence>MPAAPILAGLAGLLATAFAAGDGCTVARATGPGYQDKLLLHGTALTPAGVLFDAQILIVNGTIASVQSLRPETGPDLLFQRSGPLRHASLEHDLPFKASPGLEDVTVIRCSRDFLISPGFINTHEHIEFSTVRPLADIGERVDHRHDWRVGMRGHTARPAPPNITAGTTEDATRWGELRHLLSGTTSIVGGDMVPGLVRNLDYADGLEQPLQSQYEHEHRRPGSSDSSDSSGAAAPVDHVATWDVFPLGDALGVIRTDDCDYGLNMIDGNAVPRMHRYLAHVAEGVDAAALNEFQCLSDPTYDQDPIQHDDTGGDADRSEPKGDGQPADIAKLKESSNRNTSEHDHGSQDKNEDSSPSHHRRARRPTSPSPGTSADILGPNVGLVHALGIPASAYPLLAARGVSVIWSPRSNVFLYGRTLDARALLAAGVNVALGTDWLPSGSATMGREAVCAWDVITRPDGSRSSDEADTALSARTLWEMMTTNAAHVAGVGGRLGAIAVGAAADIVIFGRGSSSCSSGDQTDYVSHEDFRTRAGHREGASSDGAEDRYYARAIFAEPADVQLVLRGGTPLVLDLALRDLVVRTNGGGGGASPFSGDAERNRSNSNSNSNSSNNDSTSTLSDIGSCEEITYTNDITKILCLAGPDTAGTDTGSDSRESASASSSSSSAGRPERMSYAELIRDNLARGVYPAFFPRGVPDDEPSCVPTR</sequence>
<dbReference type="STRING" id="196109.A0A136J1V7"/>
<feature type="region of interest" description="Disordered" evidence="2">
    <location>
        <begin position="587"/>
        <end position="622"/>
    </location>
</feature>
<dbReference type="InterPro" id="IPR006680">
    <property type="entry name" value="Amidohydro-rel"/>
</dbReference>
<feature type="compositionally biased region" description="Low complexity" evidence="2">
    <location>
        <begin position="604"/>
        <end position="622"/>
    </location>
</feature>
<feature type="region of interest" description="Disordered" evidence="2">
    <location>
        <begin position="299"/>
        <end position="377"/>
    </location>
</feature>
<reference evidence="6" key="1">
    <citation type="submission" date="2016-02" db="EMBL/GenBank/DDBJ databases">
        <title>Draft genome sequence of Microdochium bolleyi, a fungal endophyte of beachgrass.</title>
        <authorList>
            <consortium name="DOE Joint Genome Institute"/>
            <person name="David A.S."/>
            <person name="May G."/>
            <person name="Haridas S."/>
            <person name="Lim J."/>
            <person name="Wang M."/>
            <person name="Labutti K."/>
            <person name="Lipzen A."/>
            <person name="Barry K."/>
            <person name="Grigoriev I.V."/>
        </authorList>
    </citation>
    <scope>NUCLEOTIDE SEQUENCE [LARGE SCALE GENOMIC DNA]</scope>
    <source>
        <strain evidence="6">J235TASD1</strain>
    </source>
</reference>
<feature type="compositionally biased region" description="Low complexity" evidence="2">
    <location>
        <begin position="659"/>
        <end position="669"/>
    </location>
</feature>
<feature type="region of interest" description="Disordered" evidence="2">
    <location>
        <begin position="212"/>
        <end position="235"/>
    </location>
</feature>
<dbReference type="SUPFAM" id="SSF51338">
    <property type="entry name" value="Composite domain of metallo-dependent hydrolases"/>
    <property type="match status" value="1"/>
</dbReference>
<dbReference type="SUPFAM" id="SSF51556">
    <property type="entry name" value="Metallo-dependent hydrolases"/>
    <property type="match status" value="2"/>
</dbReference>
<feature type="compositionally biased region" description="Basic and acidic residues" evidence="2">
    <location>
        <begin position="306"/>
        <end position="323"/>
    </location>
</feature>
<feature type="signal peptide" evidence="3">
    <location>
        <begin position="1"/>
        <end position="19"/>
    </location>
</feature>
<dbReference type="AlphaFoldDB" id="A0A136J1V7"/>
<evidence type="ECO:0000259" key="4">
    <source>
        <dbReference type="Pfam" id="PF01979"/>
    </source>
</evidence>
<evidence type="ECO:0000313" key="6">
    <source>
        <dbReference type="Proteomes" id="UP000070501"/>
    </source>
</evidence>
<dbReference type="PANTHER" id="PTHR43794:SF11">
    <property type="entry name" value="AMIDOHYDROLASE-RELATED DOMAIN-CONTAINING PROTEIN"/>
    <property type="match status" value="1"/>
</dbReference>
<accession>A0A136J1V7</accession>
<keyword evidence="1" id="KW-0378">Hydrolase</keyword>
<feature type="region of interest" description="Disordered" evidence="2">
    <location>
        <begin position="648"/>
        <end position="676"/>
    </location>
</feature>
<dbReference type="InterPro" id="IPR011059">
    <property type="entry name" value="Metal-dep_hydrolase_composite"/>
</dbReference>
<feature type="chain" id="PRO_5007293380" description="Amidohydrolase-related domain-containing protein" evidence="3">
    <location>
        <begin position="20"/>
        <end position="709"/>
    </location>
</feature>
<evidence type="ECO:0000256" key="3">
    <source>
        <dbReference type="SAM" id="SignalP"/>
    </source>
</evidence>
<dbReference type="Gene3D" id="3.20.20.140">
    <property type="entry name" value="Metal-dependent hydrolases"/>
    <property type="match status" value="2"/>
</dbReference>
<dbReference type="Proteomes" id="UP000070501">
    <property type="component" value="Unassembled WGS sequence"/>
</dbReference>
<dbReference type="Pfam" id="PF01979">
    <property type="entry name" value="Amidohydro_1"/>
    <property type="match status" value="1"/>
</dbReference>
<name>A0A136J1V7_9PEZI</name>
<evidence type="ECO:0000313" key="5">
    <source>
        <dbReference type="EMBL" id="KXJ91069.1"/>
    </source>
</evidence>
<dbReference type="InterPro" id="IPR032466">
    <property type="entry name" value="Metal_Hydrolase"/>
</dbReference>
<feature type="compositionally biased region" description="Low complexity" evidence="2">
    <location>
        <begin position="366"/>
        <end position="375"/>
    </location>
</feature>
<feature type="domain" description="Amidohydrolase-related" evidence="4">
    <location>
        <begin position="331"/>
        <end position="510"/>
    </location>
</feature>
<dbReference type="PANTHER" id="PTHR43794">
    <property type="entry name" value="AMINOHYDROLASE SSNA-RELATED"/>
    <property type="match status" value="1"/>
</dbReference>
<keyword evidence="3" id="KW-0732">Signal</keyword>
<feature type="compositionally biased region" description="Basic and acidic residues" evidence="2">
    <location>
        <begin position="331"/>
        <end position="357"/>
    </location>
</feature>
<keyword evidence="6" id="KW-1185">Reference proteome</keyword>